<dbReference type="AlphaFoldDB" id="A0A8J6EDS4"/>
<evidence type="ECO:0000256" key="1">
    <source>
        <dbReference type="ARBA" id="ARBA00003508"/>
    </source>
</evidence>
<name>A0A8J6EDS4_ELECQ</name>
<feature type="domain" description="Colipase N-terminal" evidence="9">
    <location>
        <begin position="146"/>
        <end position="176"/>
    </location>
</feature>
<dbReference type="Proteomes" id="UP000770717">
    <property type="component" value="Unassembled WGS sequence"/>
</dbReference>
<evidence type="ECO:0000256" key="5">
    <source>
        <dbReference type="ARBA" id="ARBA00022757"/>
    </source>
</evidence>
<comment type="caution">
    <text evidence="10">The sequence shown here is derived from an EMBL/GenBank/DDBJ whole genome shotgun (WGS) entry which is preliminary data.</text>
</comment>
<evidence type="ECO:0000256" key="6">
    <source>
        <dbReference type="ARBA" id="ARBA00022963"/>
    </source>
</evidence>
<dbReference type="GO" id="GO:0008047">
    <property type="term" value="F:enzyme activator activity"/>
    <property type="evidence" value="ECO:0007669"/>
    <property type="project" value="InterPro"/>
</dbReference>
<evidence type="ECO:0000256" key="7">
    <source>
        <dbReference type="ARBA" id="ARBA00023098"/>
    </source>
</evidence>
<dbReference type="GO" id="GO:0016042">
    <property type="term" value="P:lipid catabolic process"/>
    <property type="evidence" value="ECO:0007669"/>
    <property type="project" value="UniProtKB-KW"/>
</dbReference>
<dbReference type="GO" id="GO:0007586">
    <property type="term" value="P:digestion"/>
    <property type="evidence" value="ECO:0007669"/>
    <property type="project" value="UniProtKB-KW"/>
</dbReference>
<evidence type="ECO:0000259" key="9">
    <source>
        <dbReference type="Pfam" id="PF01114"/>
    </source>
</evidence>
<dbReference type="SUPFAM" id="SSF57190">
    <property type="entry name" value="Colipase-like"/>
    <property type="match status" value="1"/>
</dbReference>
<gene>
    <name evidence="10" type="ORF">GDO78_015208</name>
</gene>
<feature type="non-terminal residue" evidence="10">
    <location>
        <position position="186"/>
    </location>
</feature>
<dbReference type="InterPro" id="IPR001981">
    <property type="entry name" value="Colipase"/>
</dbReference>
<keyword evidence="5" id="KW-0222">Digestion</keyword>
<evidence type="ECO:0000256" key="4">
    <source>
        <dbReference type="ARBA" id="ARBA00022525"/>
    </source>
</evidence>
<dbReference type="InterPro" id="IPR017913">
    <property type="entry name" value="Colipase_N"/>
</dbReference>
<comment type="function">
    <text evidence="1">Colipase is a cofactor of pancreatic lipase. It allows the lipase to anchor itself to the lipid-water interface. Without colipase the enzyme is washed off by bile salts, which have an inhibitory effect on the lipase.</text>
</comment>
<keyword evidence="7" id="KW-0443">Lipid metabolism</keyword>
<protein>
    <recommendedName>
        <fullName evidence="9">Colipase N-terminal domain-containing protein</fullName>
    </recommendedName>
</protein>
<evidence type="ECO:0000256" key="8">
    <source>
        <dbReference type="ARBA" id="ARBA00023157"/>
    </source>
</evidence>
<comment type="subcellular location">
    <subcellularLocation>
        <location evidence="2">Secreted</location>
    </subcellularLocation>
</comment>
<accession>A0A8J6EDS4</accession>
<dbReference type="Pfam" id="PF01114">
    <property type="entry name" value="Colipase"/>
    <property type="match status" value="1"/>
</dbReference>
<evidence type="ECO:0000256" key="2">
    <source>
        <dbReference type="ARBA" id="ARBA00004613"/>
    </source>
</evidence>
<keyword evidence="6" id="KW-0442">Lipid degradation</keyword>
<proteinExistence type="predicted"/>
<comment type="subunit">
    <text evidence="3">Forms a 1:1 stoichiometric complex with pancreatic lipase.</text>
</comment>
<dbReference type="PROSITE" id="PS51342">
    <property type="entry name" value="COLIPASE_2"/>
    <property type="match status" value="1"/>
</dbReference>
<evidence type="ECO:0000256" key="3">
    <source>
        <dbReference type="ARBA" id="ARBA00011263"/>
    </source>
</evidence>
<sequence length="186" mass="20853">MSEHQNALVLVARVELHAMLEGSFRVTNPIEVNGRLEHFVHRRCSLRFSFVKIFKTNENDGNNTDTDRAGEREHAGLHFRFPGNYIHPIYTQHSSISLSPRRLAVNVRVVAIASIAAEMAQHRIMTILLFVSLSLCFEVAQSKLKNDGDPCIYSAVCKSRCCHRDSPNSSGKCVRKSSPGVRCYGP</sequence>
<reference evidence="10" key="1">
    <citation type="thesis" date="2020" institute="ProQuest LLC" country="789 East Eisenhower Parkway, Ann Arbor, MI, USA">
        <title>Comparative Genomics and Chromosome Evolution.</title>
        <authorList>
            <person name="Mudd A.B."/>
        </authorList>
    </citation>
    <scope>NUCLEOTIDE SEQUENCE</scope>
    <source>
        <strain evidence="10">HN-11 Male</strain>
        <tissue evidence="10">Kidney and liver</tissue>
    </source>
</reference>
<dbReference type="EMBL" id="WNTK01001478">
    <property type="protein sequence ID" value="KAG9467297.1"/>
    <property type="molecule type" value="Genomic_DNA"/>
</dbReference>
<keyword evidence="8" id="KW-1015">Disulfide bond</keyword>
<dbReference type="OrthoDB" id="9826993at2759"/>
<dbReference type="Gene3D" id="2.10.80.10">
    <property type="entry name" value="Lipase, subunit A"/>
    <property type="match status" value="1"/>
</dbReference>
<organism evidence="10 11">
    <name type="scientific">Eleutherodactylus coqui</name>
    <name type="common">Puerto Rican coqui</name>
    <dbReference type="NCBI Taxonomy" id="57060"/>
    <lineage>
        <taxon>Eukaryota</taxon>
        <taxon>Metazoa</taxon>
        <taxon>Chordata</taxon>
        <taxon>Craniata</taxon>
        <taxon>Vertebrata</taxon>
        <taxon>Euteleostomi</taxon>
        <taxon>Amphibia</taxon>
        <taxon>Batrachia</taxon>
        <taxon>Anura</taxon>
        <taxon>Neobatrachia</taxon>
        <taxon>Hyloidea</taxon>
        <taxon>Eleutherodactylidae</taxon>
        <taxon>Eleutherodactylinae</taxon>
        <taxon>Eleutherodactylus</taxon>
        <taxon>Eleutherodactylus</taxon>
    </lineage>
</organism>
<keyword evidence="11" id="KW-1185">Reference proteome</keyword>
<evidence type="ECO:0000313" key="10">
    <source>
        <dbReference type="EMBL" id="KAG9467297.1"/>
    </source>
</evidence>
<evidence type="ECO:0000313" key="11">
    <source>
        <dbReference type="Proteomes" id="UP000770717"/>
    </source>
</evidence>
<dbReference type="GO" id="GO:0005576">
    <property type="term" value="C:extracellular region"/>
    <property type="evidence" value="ECO:0007669"/>
    <property type="project" value="UniProtKB-SubCell"/>
</dbReference>
<keyword evidence="4" id="KW-0964">Secreted</keyword>